<keyword evidence="2" id="KW-1185">Reference proteome</keyword>
<accession>A0ABR6WA02</accession>
<gene>
    <name evidence="1" type="ORF">FH603_3916</name>
</gene>
<comment type="caution">
    <text evidence="1">The sequence shown here is derived from an EMBL/GenBank/DDBJ whole genome shotgun (WGS) entry which is preliminary data.</text>
</comment>
<organism evidence="1 2">
    <name type="scientific">Spirosoma utsteinense</name>
    <dbReference type="NCBI Taxonomy" id="2585773"/>
    <lineage>
        <taxon>Bacteria</taxon>
        <taxon>Pseudomonadati</taxon>
        <taxon>Bacteroidota</taxon>
        <taxon>Cytophagia</taxon>
        <taxon>Cytophagales</taxon>
        <taxon>Cytophagaceae</taxon>
        <taxon>Spirosoma</taxon>
    </lineage>
</organism>
<dbReference type="Proteomes" id="UP000700732">
    <property type="component" value="Unassembled WGS sequence"/>
</dbReference>
<name>A0ABR6WA02_9BACT</name>
<proteinExistence type="predicted"/>
<evidence type="ECO:0008006" key="3">
    <source>
        <dbReference type="Google" id="ProtNLM"/>
    </source>
</evidence>
<sequence length="60" mass="7199">MSWLEYSQCVLDKVGFDRRLFRKELRKFLRLLTPTEQIQLLTWCRLRLKRSSVDAQAVVG</sequence>
<protein>
    <recommendedName>
        <fullName evidence="3">Transposase</fullName>
    </recommendedName>
</protein>
<evidence type="ECO:0000313" key="1">
    <source>
        <dbReference type="EMBL" id="MBC3793398.1"/>
    </source>
</evidence>
<dbReference type="RefSeq" id="WP_186739274.1">
    <property type="nucleotide sequence ID" value="NZ_VFIA01000026.1"/>
</dbReference>
<reference evidence="1 2" key="1">
    <citation type="submission" date="2019-06" db="EMBL/GenBank/DDBJ databases">
        <title>Spirosoma utsteinense sp. nov. isolated from Antarctic ice-free soils.</title>
        <authorList>
            <person name="Tahon G."/>
        </authorList>
    </citation>
    <scope>NUCLEOTIDE SEQUENCE [LARGE SCALE GENOMIC DNA]</scope>
    <source>
        <strain evidence="1 2">LMG 31447</strain>
    </source>
</reference>
<dbReference type="EMBL" id="VFIA01000026">
    <property type="protein sequence ID" value="MBC3793398.1"/>
    <property type="molecule type" value="Genomic_DNA"/>
</dbReference>
<evidence type="ECO:0000313" key="2">
    <source>
        <dbReference type="Proteomes" id="UP000700732"/>
    </source>
</evidence>